<keyword evidence="3" id="KW-0808">Transferase</keyword>
<evidence type="ECO:0000256" key="8">
    <source>
        <dbReference type="ARBA" id="ARBA00022842"/>
    </source>
</evidence>
<organism evidence="11 12">
    <name type="scientific">Belliella kenyensis</name>
    <dbReference type="NCBI Taxonomy" id="1472724"/>
    <lineage>
        <taxon>Bacteria</taxon>
        <taxon>Pseudomonadati</taxon>
        <taxon>Bacteroidota</taxon>
        <taxon>Cytophagia</taxon>
        <taxon>Cytophagales</taxon>
        <taxon>Cyclobacteriaceae</taxon>
        <taxon>Belliella</taxon>
    </lineage>
</organism>
<evidence type="ECO:0000256" key="3">
    <source>
        <dbReference type="ARBA" id="ARBA00022679"/>
    </source>
</evidence>
<proteinExistence type="inferred from homology"/>
<evidence type="ECO:0000313" key="12">
    <source>
        <dbReference type="Proteomes" id="UP001595766"/>
    </source>
</evidence>
<sequence length="99" mass="11486">MKNVNLSKSAIELLCEKHKVEELYVFGSAVTGEMTDESDIDFLVRFKSFDLNNYFLNYLELKTALEKMTGRKVDLIEKQTLKNPFLIQSIEKSKELLYG</sequence>
<evidence type="ECO:0000256" key="5">
    <source>
        <dbReference type="ARBA" id="ARBA00022723"/>
    </source>
</evidence>
<accession>A0ABV8EN51</accession>
<dbReference type="Proteomes" id="UP001595766">
    <property type="component" value="Unassembled WGS sequence"/>
</dbReference>
<keyword evidence="5" id="KW-0479">Metal-binding</keyword>
<evidence type="ECO:0000256" key="9">
    <source>
        <dbReference type="ARBA" id="ARBA00038276"/>
    </source>
</evidence>
<keyword evidence="6" id="KW-0547">Nucleotide-binding</keyword>
<evidence type="ECO:0000256" key="7">
    <source>
        <dbReference type="ARBA" id="ARBA00022840"/>
    </source>
</evidence>
<keyword evidence="4" id="KW-0548">Nucleotidyltransferase</keyword>
<dbReference type="Pfam" id="PF01909">
    <property type="entry name" value="NTP_transf_2"/>
    <property type="match status" value="1"/>
</dbReference>
<dbReference type="InterPro" id="IPR002934">
    <property type="entry name" value="Polymerase_NTP_transf_dom"/>
</dbReference>
<dbReference type="SUPFAM" id="SSF81301">
    <property type="entry name" value="Nucleotidyltransferase"/>
    <property type="match status" value="1"/>
</dbReference>
<dbReference type="PANTHER" id="PTHR33571">
    <property type="entry name" value="SSL8005 PROTEIN"/>
    <property type="match status" value="1"/>
</dbReference>
<evidence type="ECO:0000256" key="4">
    <source>
        <dbReference type="ARBA" id="ARBA00022695"/>
    </source>
</evidence>
<dbReference type="RefSeq" id="WP_241294728.1">
    <property type="nucleotide sequence ID" value="NZ_JAKZGR010000007.1"/>
</dbReference>
<comment type="caution">
    <text evidence="11">The sequence shown here is derived from an EMBL/GenBank/DDBJ whole genome shotgun (WGS) entry which is preliminary data.</text>
</comment>
<keyword evidence="2" id="KW-1277">Toxin-antitoxin system</keyword>
<dbReference type="Gene3D" id="3.30.460.10">
    <property type="entry name" value="Beta Polymerase, domain 2"/>
    <property type="match status" value="1"/>
</dbReference>
<evidence type="ECO:0000313" key="11">
    <source>
        <dbReference type="EMBL" id="MFC3977716.1"/>
    </source>
</evidence>
<comment type="similarity">
    <text evidence="9">Belongs to the MntA antitoxin family.</text>
</comment>
<dbReference type="EMBL" id="JBHSAV010000059">
    <property type="protein sequence ID" value="MFC3977716.1"/>
    <property type="molecule type" value="Genomic_DNA"/>
</dbReference>
<evidence type="ECO:0000259" key="10">
    <source>
        <dbReference type="Pfam" id="PF01909"/>
    </source>
</evidence>
<feature type="domain" description="Polymerase nucleotidyl transferase" evidence="10">
    <location>
        <begin position="10"/>
        <end position="96"/>
    </location>
</feature>
<dbReference type="CDD" id="cd05403">
    <property type="entry name" value="NT_KNTase_like"/>
    <property type="match status" value="1"/>
</dbReference>
<keyword evidence="7" id="KW-0067">ATP-binding</keyword>
<evidence type="ECO:0000256" key="6">
    <source>
        <dbReference type="ARBA" id="ARBA00022741"/>
    </source>
</evidence>
<gene>
    <name evidence="11" type="ORF">ACFOUP_15115</name>
</gene>
<keyword evidence="8" id="KW-0460">Magnesium</keyword>
<dbReference type="InterPro" id="IPR043519">
    <property type="entry name" value="NT_sf"/>
</dbReference>
<reference evidence="12" key="1">
    <citation type="journal article" date="2019" name="Int. J. Syst. Evol. Microbiol.">
        <title>The Global Catalogue of Microorganisms (GCM) 10K type strain sequencing project: providing services to taxonomists for standard genome sequencing and annotation.</title>
        <authorList>
            <consortium name="The Broad Institute Genomics Platform"/>
            <consortium name="The Broad Institute Genome Sequencing Center for Infectious Disease"/>
            <person name="Wu L."/>
            <person name="Ma J."/>
        </authorList>
    </citation>
    <scope>NUCLEOTIDE SEQUENCE [LARGE SCALE GENOMIC DNA]</scope>
    <source>
        <strain evidence="12">CECT 8551</strain>
    </source>
</reference>
<protein>
    <submittedName>
        <fullName evidence="11">Nucleotidyltransferase family protein</fullName>
    </submittedName>
</protein>
<dbReference type="InterPro" id="IPR052038">
    <property type="entry name" value="Type-VII_TA_antitoxin"/>
</dbReference>
<name>A0ABV8EN51_9BACT</name>
<keyword evidence="12" id="KW-1185">Reference proteome</keyword>
<dbReference type="PANTHER" id="PTHR33571:SF12">
    <property type="entry name" value="BSL3053 PROTEIN"/>
    <property type="match status" value="1"/>
</dbReference>
<evidence type="ECO:0000256" key="2">
    <source>
        <dbReference type="ARBA" id="ARBA00022649"/>
    </source>
</evidence>
<comment type="cofactor">
    <cofactor evidence="1">
        <name>Mg(2+)</name>
        <dbReference type="ChEBI" id="CHEBI:18420"/>
    </cofactor>
</comment>
<evidence type="ECO:0000256" key="1">
    <source>
        <dbReference type="ARBA" id="ARBA00001946"/>
    </source>
</evidence>